<evidence type="ECO:0000256" key="4">
    <source>
        <dbReference type="ARBA" id="ARBA00022490"/>
    </source>
</evidence>
<evidence type="ECO:0000256" key="9">
    <source>
        <dbReference type="ARBA" id="ARBA00076414"/>
    </source>
</evidence>
<dbReference type="AlphaFoldDB" id="A0A833MAG2"/>
<evidence type="ECO:0000256" key="2">
    <source>
        <dbReference type="ARBA" id="ARBA00009054"/>
    </source>
</evidence>
<dbReference type="HAMAP" id="MF_01151">
    <property type="entry name" value="GrpE"/>
    <property type="match status" value="1"/>
</dbReference>
<dbReference type="CDD" id="cd00446">
    <property type="entry name" value="GrpE"/>
    <property type="match status" value="1"/>
</dbReference>
<reference evidence="13 14" key="1">
    <citation type="submission" date="2019-10" db="EMBL/GenBank/DDBJ databases">
        <title>Alkaliphilus serpentinus sp. nov. and Alkaliphilus pronyensis sp. nov., two novel anaerobic alkaliphilic species isolated from the serpentinized-hosted hydrothermal field of the Prony Bay (New Caledonia).</title>
        <authorList>
            <person name="Postec A."/>
        </authorList>
    </citation>
    <scope>NUCLEOTIDE SEQUENCE [LARGE SCALE GENOMIC DNA]</scope>
    <source>
        <strain evidence="13 14">LacT</strain>
    </source>
</reference>
<evidence type="ECO:0000256" key="3">
    <source>
        <dbReference type="ARBA" id="ARBA00011738"/>
    </source>
</evidence>
<dbReference type="InterPro" id="IPR013805">
    <property type="entry name" value="GrpE_CC"/>
</dbReference>
<organism evidence="13 14">
    <name type="scientific">Alkaliphilus serpentinus</name>
    <dbReference type="NCBI Taxonomy" id="1482731"/>
    <lineage>
        <taxon>Bacteria</taxon>
        <taxon>Bacillati</taxon>
        <taxon>Bacillota</taxon>
        <taxon>Clostridia</taxon>
        <taxon>Peptostreptococcales</taxon>
        <taxon>Natronincolaceae</taxon>
        <taxon>Alkaliphilus</taxon>
    </lineage>
</organism>
<sequence>MEEDQKIGGENVTEDEVHSNLNAEQEIIREEAEEEEGANDGVELLKKQLVEKEDEAKDCLNRLTRLQADFINYKKRVEKEKSEIYQYANEKLAEDLLSIIDNLERAVTAASEEDKSNKLFQGIQLVMKQLTDTLGRHGIEEIDALNKPFDMNLHHAVVQEEADAEADIVTEVFQKGYKINNKVLRPAMVKVAK</sequence>
<evidence type="ECO:0000256" key="7">
    <source>
        <dbReference type="ARBA" id="ARBA00053401"/>
    </source>
</evidence>
<dbReference type="Gene3D" id="2.30.22.10">
    <property type="entry name" value="Head domain of nucleotide exchange factor GrpE"/>
    <property type="match status" value="1"/>
</dbReference>
<dbReference type="GO" id="GO:0051087">
    <property type="term" value="F:protein-folding chaperone binding"/>
    <property type="evidence" value="ECO:0007669"/>
    <property type="project" value="InterPro"/>
</dbReference>
<keyword evidence="6 10" id="KW-0143">Chaperone</keyword>
<dbReference type="InterPro" id="IPR000740">
    <property type="entry name" value="GrpE"/>
</dbReference>
<evidence type="ECO:0000256" key="1">
    <source>
        <dbReference type="ARBA" id="ARBA00004496"/>
    </source>
</evidence>
<comment type="subcellular location">
    <subcellularLocation>
        <location evidence="1 10">Cytoplasm</location>
    </subcellularLocation>
</comment>
<dbReference type="SUPFAM" id="SSF58014">
    <property type="entry name" value="Coiled-coil domain of nucleotide exchange factor GrpE"/>
    <property type="match status" value="1"/>
</dbReference>
<dbReference type="GO" id="GO:0000774">
    <property type="term" value="F:adenyl-nucleotide exchange factor activity"/>
    <property type="evidence" value="ECO:0007669"/>
    <property type="project" value="InterPro"/>
</dbReference>
<dbReference type="Proteomes" id="UP000465601">
    <property type="component" value="Unassembled WGS sequence"/>
</dbReference>
<protein>
    <recommendedName>
        <fullName evidence="8 10">Protein GrpE</fullName>
    </recommendedName>
    <alternativeName>
        <fullName evidence="9 10">HSP-70 cofactor</fullName>
    </alternativeName>
</protein>
<keyword evidence="14" id="KW-1185">Reference proteome</keyword>
<dbReference type="NCBIfam" id="NF010738">
    <property type="entry name" value="PRK14140.1"/>
    <property type="match status" value="1"/>
</dbReference>
<comment type="caution">
    <text evidence="13">The sequence shown here is derived from an EMBL/GenBank/DDBJ whole genome shotgun (WGS) entry which is preliminary data.</text>
</comment>
<dbReference type="PANTHER" id="PTHR21237:SF23">
    <property type="entry name" value="GRPE PROTEIN HOMOLOG, MITOCHONDRIAL"/>
    <property type="match status" value="1"/>
</dbReference>
<name>A0A833MAG2_9FIRM</name>
<evidence type="ECO:0000256" key="12">
    <source>
        <dbReference type="SAM" id="MobiDB-lite"/>
    </source>
</evidence>
<evidence type="ECO:0000256" key="5">
    <source>
        <dbReference type="ARBA" id="ARBA00023016"/>
    </source>
</evidence>
<dbReference type="FunFam" id="2.30.22.10:FF:000001">
    <property type="entry name" value="Protein GrpE"/>
    <property type="match status" value="1"/>
</dbReference>
<feature type="region of interest" description="Disordered" evidence="12">
    <location>
        <begin position="1"/>
        <end position="41"/>
    </location>
</feature>
<comment type="similarity">
    <text evidence="2 10 11">Belongs to the GrpE family.</text>
</comment>
<proteinExistence type="inferred from homology"/>
<evidence type="ECO:0000256" key="10">
    <source>
        <dbReference type="HAMAP-Rule" id="MF_01151"/>
    </source>
</evidence>
<dbReference type="PANTHER" id="PTHR21237">
    <property type="entry name" value="GRPE PROTEIN"/>
    <property type="match status" value="1"/>
</dbReference>
<evidence type="ECO:0000256" key="6">
    <source>
        <dbReference type="ARBA" id="ARBA00023186"/>
    </source>
</evidence>
<evidence type="ECO:0000256" key="11">
    <source>
        <dbReference type="RuleBase" id="RU004478"/>
    </source>
</evidence>
<dbReference type="GO" id="GO:0051082">
    <property type="term" value="F:unfolded protein binding"/>
    <property type="evidence" value="ECO:0007669"/>
    <property type="project" value="TreeGrafter"/>
</dbReference>
<dbReference type="OrthoDB" id="9812586at2"/>
<evidence type="ECO:0000313" key="13">
    <source>
        <dbReference type="EMBL" id="KAB3530758.1"/>
    </source>
</evidence>
<comment type="subunit">
    <text evidence="3 10">Homodimer.</text>
</comment>
<gene>
    <name evidence="10 13" type="primary">grpE</name>
    <name evidence="13" type="ORF">F8153_06435</name>
</gene>
<accession>A0A833MAG2</accession>
<dbReference type="EMBL" id="WBZB01000016">
    <property type="protein sequence ID" value="KAB3530758.1"/>
    <property type="molecule type" value="Genomic_DNA"/>
</dbReference>
<dbReference type="PRINTS" id="PR00773">
    <property type="entry name" value="GRPEPROTEIN"/>
</dbReference>
<keyword evidence="5 10" id="KW-0346">Stress response</keyword>
<dbReference type="Pfam" id="PF01025">
    <property type="entry name" value="GrpE"/>
    <property type="match status" value="1"/>
</dbReference>
<dbReference type="GO" id="GO:0006457">
    <property type="term" value="P:protein folding"/>
    <property type="evidence" value="ECO:0007669"/>
    <property type="project" value="InterPro"/>
</dbReference>
<keyword evidence="4 10" id="KW-0963">Cytoplasm</keyword>
<dbReference type="GO" id="GO:0005829">
    <property type="term" value="C:cytosol"/>
    <property type="evidence" value="ECO:0007669"/>
    <property type="project" value="TreeGrafter"/>
</dbReference>
<dbReference type="Gene3D" id="3.90.20.20">
    <property type="match status" value="1"/>
</dbReference>
<dbReference type="SUPFAM" id="SSF51064">
    <property type="entry name" value="Head domain of nucleotide exchange factor GrpE"/>
    <property type="match status" value="1"/>
</dbReference>
<dbReference type="InterPro" id="IPR009012">
    <property type="entry name" value="GrpE_head"/>
</dbReference>
<evidence type="ECO:0000256" key="8">
    <source>
        <dbReference type="ARBA" id="ARBA00072274"/>
    </source>
</evidence>
<dbReference type="GO" id="GO:0042803">
    <property type="term" value="F:protein homodimerization activity"/>
    <property type="evidence" value="ECO:0007669"/>
    <property type="project" value="InterPro"/>
</dbReference>
<evidence type="ECO:0000313" key="14">
    <source>
        <dbReference type="Proteomes" id="UP000465601"/>
    </source>
</evidence>
<comment type="function">
    <text evidence="7 10">Participates actively in the response to hyperosmotic and heat shock by preventing the aggregation of stress-denatured proteins, in association with DnaK and GrpE. It is the nucleotide exchange factor for DnaK and may function as a thermosensor. Unfolded proteins bind initially to DnaJ; upon interaction with the DnaJ-bound protein, DnaK hydrolyzes its bound ATP, resulting in the formation of a stable complex. GrpE releases ADP from DnaK; ATP binding to DnaK triggers the release of the substrate protein, thus completing the reaction cycle. Several rounds of ATP-dependent interactions between DnaJ, DnaK and GrpE are required for fully efficient folding.</text>
</comment>